<proteinExistence type="predicted"/>
<dbReference type="OrthoDB" id="419198at2759"/>
<evidence type="ECO:0000256" key="1">
    <source>
        <dbReference type="SAM" id="MobiDB-lite"/>
    </source>
</evidence>
<feature type="domain" description="LicD/FKTN/FKRP nucleotidyltransferase" evidence="3">
    <location>
        <begin position="198"/>
        <end position="234"/>
    </location>
</feature>
<keyword evidence="2" id="KW-0472">Membrane</keyword>
<feature type="region of interest" description="Disordered" evidence="1">
    <location>
        <begin position="142"/>
        <end position="165"/>
    </location>
</feature>
<keyword evidence="2" id="KW-1133">Transmembrane helix</keyword>
<evidence type="ECO:0000256" key="2">
    <source>
        <dbReference type="SAM" id="Phobius"/>
    </source>
</evidence>
<accession>A0A0L8GP23</accession>
<feature type="compositionally biased region" description="Low complexity" evidence="1">
    <location>
        <begin position="104"/>
        <end position="118"/>
    </location>
</feature>
<dbReference type="Pfam" id="PF04991">
    <property type="entry name" value="LicD"/>
    <property type="match status" value="1"/>
</dbReference>
<name>A0A0L8GP23_OCTBM</name>
<feature type="region of interest" description="Disordered" evidence="1">
    <location>
        <begin position="85"/>
        <end position="126"/>
    </location>
</feature>
<gene>
    <name evidence="4" type="ORF">OCBIM_22030344mg</name>
</gene>
<dbReference type="InterPro" id="IPR052942">
    <property type="entry name" value="LPS_cholinephosphotransferase"/>
</dbReference>
<sequence>MRTLFLPGKRCWTYFCLIALFNLISLYFGWTLFENLTRIGSRRHLSSRTKHDITPQMRSFLNDIEDTSLKTLRFEPLRKRSHRKFKNDLLSLTPRKRPPVAQMSSATNISSRSSPSNSKAKNGKKKIHENSLLIWKQSIFQEKPKDNNGSPKATDNKKNKKRRLASSRSIEFFNTRMNNDDLRAFTDILSRFVELVTTYNLTYFLYSGTLLGSFRHHGIIPWDDDMDVMMNVSEKPFIRQVLSSRSPNYILNDKQGKRWKFYSTLSRPIPGISWSWPYLDISFFRENKTHIWDADPTFSSSYTFHRKDVFPVSDRPFMDSMLPAPRNTGRFLRNRYSMKMCKSNTYDHKLERFVSKYQQKTISCEALVSLYPFVTHHSLPNGGANETLIFKGTVIRSFLRKYD</sequence>
<dbReference type="InterPro" id="IPR007074">
    <property type="entry name" value="LicD/FKTN/FKRP_NTP_transf"/>
</dbReference>
<reference evidence="4" key="1">
    <citation type="submission" date="2015-07" db="EMBL/GenBank/DDBJ databases">
        <title>MeaNS - Measles Nucleotide Surveillance Program.</title>
        <authorList>
            <person name="Tran T."/>
            <person name="Druce J."/>
        </authorList>
    </citation>
    <scope>NUCLEOTIDE SEQUENCE</scope>
    <source>
        <strain evidence="4">UCB-OBI-ISO-001</strain>
        <tissue evidence="4">Gonad</tissue>
    </source>
</reference>
<dbReference type="AlphaFoldDB" id="A0A0L8GP23"/>
<protein>
    <recommendedName>
        <fullName evidence="3">LicD/FKTN/FKRP nucleotidyltransferase domain-containing protein</fullName>
    </recommendedName>
</protein>
<dbReference type="PANTHER" id="PTHR43404">
    <property type="entry name" value="LIPOPOLYSACCHARIDE CHOLINEPHOSPHOTRANSFERASE LICD"/>
    <property type="match status" value="1"/>
</dbReference>
<dbReference type="PANTHER" id="PTHR43404:SF2">
    <property type="entry name" value="LIPOPOLYSACCHARIDE CHOLINEPHOSPHOTRANSFERASE LICD"/>
    <property type="match status" value="1"/>
</dbReference>
<feature type="transmembrane region" description="Helical" evidence="2">
    <location>
        <begin position="12"/>
        <end position="33"/>
    </location>
</feature>
<dbReference type="OMA" id="QKTISCE"/>
<organism evidence="4">
    <name type="scientific">Octopus bimaculoides</name>
    <name type="common">California two-spotted octopus</name>
    <dbReference type="NCBI Taxonomy" id="37653"/>
    <lineage>
        <taxon>Eukaryota</taxon>
        <taxon>Metazoa</taxon>
        <taxon>Spiralia</taxon>
        <taxon>Lophotrochozoa</taxon>
        <taxon>Mollusca</taxon>
        <taxon>Cephalopoda</taxon>
        <taxon>Coleoidea</taxon>
        <taxon>Octopodiformes</taxon>
        <taxon>Octopoda</taxon>
        <taxon>Incirrata</taxon>
        <taxon>Octopodidae</taxon>
        <taxon>Octopus</taxon>
    </lineage>
</organism>
<dbReference type="GO" id="GO:0009100">
    <property type="term" value="P:glycoprotein metabolic process"/>
    <property type="evidence" value="ECO:0007669"/>
    <property type="project" value="UniProtKB-ARBA"/>
</dbReference>
<dbReference type="EMBL" id="KQ420958">
    <property type="protein sequence ID" value="KOF78751.1"/>
    <property type="molecule type" value="Genomic_DNA"/>
</dbReference>
<evidence type="ECO:0000313" key="4">
    <source>
        <dbReference type="EMBL" id="KOF78751.1"/>
    </source>
</evidence>
<evidence type="ECO:0000259" key="3">
    <source>
        <dbReference type="Pfam" id="PF04991"/>
    </source>
</evidence>
<keyword evidence="2" id="KW-0812">Transmembrane</keyword>